<dbReference type="CDD" id="cd03156">
    <property type="entry name" value="uroplakin_I_like_LEL"/>
    <property type="match status" value="1"/>
</dbReference>
<evidence type="ECO:0000256" key="2">
    <source>
        <dbReference type="ARBA" id="ARBA00006840"/>
    </source>
</evidence>
<dbReference type="PANTHER" id="PTHR19282">
    <property type="entry name" value="TETRASPANIN"/>
    <property type="match status" value="1"/>
</dbReference>
<keyword evidence="3 9" id="KW-0812">Transmembrane</keyword>
<sequence>MSVFTFVKLMMTLVNLLIFLSGITIMALGLWVSLDKNTFLRFLGLFPDKALKFFNIGYYCIATGGWMVLLGILGFSGAKKESKCLLLGFFSIILIIFITQVASAAVVLYYSSAMEILVEWQIPALKNIYGTDVMTTNIWDTAMTTMSCCGFFNYTDFVGSKFEAQNQGNLPPSCCGAGIDLCSCDEAERRLVKASKKHHNHGCYEQILTVLKHNGNIVGAIVASTGGLEVNTQNNQPQLKMLNFYIFL</sequence>
<gene>
    <name evidence="10" type="primary">TSPAN1</name>
    <name evidence="10" type="synonym">LOC101170172</name>
</gene>
<organism evidence="10 11">
    <name type="scientific">Oryzias latipes</name>
    <name type="common">Japanese rice fish</name>
    <name type="synonym">Japanese killifish</name>
    <dbReference type="NCBI Taxonomy" id="8090"/>
    <lineage>
        <taxon>Eukaryota</taxon>
        <taxon>Metazoa</taxon>
        <taxon>Chordata</taxon>
        <taxon>Craniata</taxon>
        <taxon>Vertebrata</taxon>
        <taxon>Euteleostomi</taxon>
        <taxon>Actinopterygii</taxon>
        <taxon>Neopterygii</taxon>
        <taxon>Teleostei</taxon>
        <taxon>Neoteleostei</taxon>
        <taxon>Acanthomorphata</taxon>
        <taxon>Ovalentaria</taxon>
        <taxon>Atherinomorphae</taxon>
        <taxon>Beloniformes</taxon>
        <taxon>Adrianichthyidae</taxon>
        <taxon>Oryziinae</taxon>
        <taxon>Oryzias</taxon>
    </lineage>
</organism>
<keyword evidence="11" id="KW-1185">Reference proteome</keyword>
<dbReference type="InParanoid" id="H2MDM9"/>
<dbReference type="STRING" id="8090.ENSORLP00000016677"/>
<dbReference type="InterPro" id="IPR008952">
    <property type="entry name" value="Tetraspanin_EC2_sf"/>
</dbReference>
<evidence type="ECO:0000256" key="5">
    <source>
        <dbReference type="ARBA" id="ARBA00023136"/>
    </source>
</evidence>
<evidence type="ECO:0000256" key="6">
    <source>
        <dbReference type="ARBA" id="ARBA00023180"/>
    </source>
</evidence>
<reference evidence="10" key="3">
    <citation type="submission" date="2025-09" db="UniProtKB">
        <authorList>
            <consortium name="Ensembl"/>
        </authorList>
    </citation>
    <scope>IDENTIFICATION</scope>
    <source>
        <strain evidence="10">Hd-rR</strain>
    </source>
</reference>
<dbReference type="FunFam" id="1.10.1450.10:FF:000115">
    <property type="entry name" value="Tetraspanin"/>
    <property type="match status" value="1"/>
</dbReference>
<dbReference type="Gene3D" id="1.10.1450.10">
    <property type="entry name" value="Tetraspanin"/>
    <property type="match status" value="1"/>
</dbReference>
<dbReference type="GO" id="GO:0012505">
    <property type="term" value="C:endomembrane system"/>
    <property type="evidence" value="ECO:0007669"/>
    <property type="project" value="UniProtKB-SubCell"/>
</dbReference>
<evidence type="ECO:0000313" key="10">
    <source>
        <dbReference type="Ensembl" id="ENSORLP00000016677.2"/>
    </source>
</evidence>
<comment type="subunit">
    <text evidence="7">Interacts with SLC19A2. Interacts with NTRK1/TRKA.</text>
</comment>
<dbReference type="SUPFAM" id="SSF48652">
    <property type="entry name" value="Tetraspanin"/>
    <property type="match status" value="1"/>
</dbReference>
<dbReference type="Proteomes" id="UP000001038">
    <property type="component" value="Chromosome 4"/>
</dbReference>
<evidence type="ECO:0000256" key="9">
    <source>
        <dbReference type="RuleBase" id="RU361218"/>
    </source>
</evidence>
<dbReference type="GO" id="GO:0005886">
    <property type="term" value="C:plasma membrane"/>
    <property type="evidence" value="ECO:0000318"/>
    <property type="project" value="GO_Central"/>
</dbReference>
<evidence type="ECO:0000256" key="4">
    <source>
        <dbReference type="ARBA" id="ARBA00022989"/>
    </source>
</evidence>
<evidence type="ECO:0000256" key="8">
    <source>
        <dbReference type="ARBA" id="ARBA00054958"/>
    </source>
</evidence>
<dbReference type="PIRSF" id="PIRSF002419">
    <property type="entry name" value="Tetraspanin"/>
    <property type="match status" value="1"/>
</dbReference>
<reference evidence="10 11" key="1">
    <citation type="journal article" date="2007" name="Nature">
        <title>The medaka draft genome and insights into vertebrate genome evolution.</title>
        <authorList>
            <person name="Kasahara M."/>
            <person name="Naruse K."/>
            <person name="Sasaki S."/>
            <person name="Nakatani Y."/>
            <person name="Qu W."/>
            <person name="Ahsan B."/>
            <person name="Yamada T."/>
            <person name="Nagayasu Y."/>
            <person name="Doi K."/>
            <person name="Kasai Y."/>
            <person name="Jindo T."/>
            <person name="Kobayashi D."/>
            <person name="Shimada A."/>
            <person name="Toyoda A."/>
            <person name="Kuroki Y."/>
            <person name="Fujiyama A."/>
            <person name="Sasaki T."/>
            <person name="Shimizu A."/>
            <person name="Asakawa S."/>
            <person name="Shimizu N."/>
            <person name="Hashimoto S."/>
            <person name="Yang J."/>
            <person name="Lee Y."/>
            <person name="Matsushima K."/>
            <person name="Sugano S."/>
            <person name="Sakaizumi M."/>
            <person name="Narita T."/>
            <person name="Ohishi K."/>
            <person name="Haga S."/>
            <person name="Ohta F."/>
            <person name="Nomoto H."/>
            <person name="Nogata K."/>
            <person name="Morishita T."/>
            <person name="Endo T."/>
            <person name="Shin-I T."/>
            <person name="Takeda H."/>
            <person name="Morishita S."/>
            <person name="Kohara Y."/>
        </authorList>
    </citation>
    <scope>NUCLEOTIDE SEQUENCE [LARGE SCALE GENOMIC DNA]</scope>
    <source>
        <strain evidence="10 11">Hd-rR</strain>
    </source>
</reference>
<dbReference type="GeneTree" id="ENSGT00940000158851"/>
<dbReference type="PRINTS" id="PR00259">
    <property type="entry name" value="TMFOUR"/>
</dbReference>
<comment type="function">
    <text evidence="8">Structural component of specialized membrane microdomains known as tetraspanin-enriched microdomains (TERMs), which act as platforms for receptor clustering and signaling. Participates thereby in diverse biological functions such as cell signal transduction, adhesion, migration and protein trafficking. Regulates neuronal differentiation in response to NGF by facilitating NGF-mediated activation of NTRK1/TRKA receptor tyrosine kinase and subsequent downstream signaling pathways. Plays a role in the inhibition of TNFalpha-induced apoptosis. Mechanistically, inhibits the NF-kappa-B signaling pathway by blocking phosphorylation of CHUK. Also promotes the stability of the thiamine transporter 1/SLC19A2 in intestinal epithelial cells leading to an increase of thiamine uptake process.</text>
</comment>
<dbReference type="eggNOG" id="KOG3882">
    <property type="taxonomic scope" value="Eukaryota"/>
</dbReference>
<dbReference type="HOGENOM" id="CLU_055524_4_1_1"/>
<keyword evidence="5 9" id="KW-0472">Membrane</keyword>
<comment type="similarity">
    <text evidence="2 9">Belongs to the tetraspanin (TM4SF) family.</text>
</comment>
<dbReference type="AlphaFoldDB" id="H2MDM9"/>
<feature type="transmembrane region" description="Helical" evidence="9">
    <location>
        <begin position="12"/>
        <end position="33"/>
    </location>
</feature>
<proteinExistence type="inferred from homology"/>
<name>H2MDM9_ORYLA</name>
<accession>H2MDM9</accession>
<reference evidence="10" key="2">
    <citation type="submission" date="2025-08" db="UniProtKB">
        <authorList>
            <consortium name="Ensembl"/>
        </authorList>
    </citation>
    <scope>IDENTIFICATION</scope>
    <source>
        <strain evidence="10">Hd-rR</strain>
    </source>
</reference>
<dbReference type="InterPro" id="IPR018499">
    <property type="entry name" value="Tetraspanin/Peripherin"/>
</dbReference>
<evidence type="ECO:0000256" key="7">
    <source>
        <dbReference type="ARBA" id="ARBA00046464"/>
    </source>
</evidence>
<comment type="caution">
    <text evidence="9">Lacks conserved residue(s) required for the propagation of feature annotation.</text>
</comment>
<keyword evidence="6" id="KW-0325">Glycoprotein</keyword>
<feature type="transmembrane region" description="Helical" evidence="9">
    <location>
        <begin position="53"/>
        <end position="73"/>
    </location>
</feature>
<comment type="subcellular location">
    <subcellularLocation>
        <location evidence="1">Endomembrane system</location>
        <topology evidence="1">Multi-pass membrane protein</topology>
    </subcellularLocation>
    <subcellularLocation>
        <location evidence="9">Membrane</location>
        <topology evidence="9">Multi-pass membrane protein</topology>
    </subcellularLocation>
</comment>
<dbReference type="Pfam" id="PF00335">
    <property type="entry name" value="Tetraspanin"/>
    <property type="match status" value="1"/>
</dbReference>
<feature type="transmembrane region" description="Helical" evidence="9">
    <location>
        <begin position="85"/>
        <end position="110"/>
    </location>
</feature>
<evidence type="ECO:0000313" key="11">
    <source>
        <dbReference type="Proteomes" id="UP000001038"/>
    </source>
</evidence>
<evidence type="ECO:0000256" key="3">
    <source>
        <dbReference type="ARBA" id="ARBA00022692"/>
    </source>
</evidence>
<dbReference type="InterPro" id="IPR000301">
    <property type="entry name" value="Tetraspanin_animals"/>
</dbReference>
<keyword evidence="4 9" id="KW-1133">Transmembrane helix</keyword>
<evidence type="ECO:0000256" key="1">
    <source>
        <dbReference type="ARBA" id="ARBA00004127"/>
    </source>
</evidence>
<dbReference type="PANTHER" id="PTHR19282:SF216">
    <property type="entry name" value="TETRASPANIN-1"/>
    <property type="match status" value="1"/>
</dbReference>
<dbReference type="Ensembl" id="ENSORLT00000016678.2">
    <property type="protein sequence ID" value="ENSORLP00000016677.2"/>
    <property type="gene ID" value="ENSORLG00000013306.2"/>
</dbReference>
<protein>
    <recommendedName>
        <fullName evidence="9">Tetraspanin</fullName>
    </recommendedName>
</protein>